<protein>
    <submittedName>
        <fullName evidence="3">Nucleotide-diphospho-sugar transferase</fullName>
    </submittedName>
</protein>
<dbReference type="InterPro" id="IPR025877">
    <property type="entry name" value="MobA-like_NTP_Trfase"/>
</dbReference>
<feature type="domain" description="MobA-like NTP transferase" evidence="2">
    <location>
        <begin position="30"/>
        <end position="145"/>
    </location>
</feature>
<evidence type="ECO:0000313" key="4">
    <source>
        <dbReference type="Proteomes" id="UP000060071"/>
    </source>
</evidence>
<dbReference type="PANTHER" id="PTHR19136:SF81">
    <property type="entry name" value="MOLYBDENUM COFACTOR GUANYLYLTRANSFERASE"/>
    <property type="match status" value="1"/>
</dbReference>
<dbReference type="RefSeq" id="WP_062157114.1">
    <property type="nucleotide sequence ID" value="NZ_CP013910.1"/>
</dbReference>
<dbReference type="InterPro" id="IPR029044">
    <property type="entry name" value="Nucleotide-diphossugar_trans"/>
</dbReference>
<keyword evidence="1 3" id="KW-0808">Transferase</keyword>
<evidence type="ECO:0000256" key="1">
    <source>
        <dbReference type="ARBA" id="ARBA00022679"/>
    </source>
</evidence>
<gene>
    <name evidence="3" type="ORF">AUC44_01670</name>
</gene>
<organism evidence="3 4">
    <name type="scientific">Deinococcus actinosclerus</name>
    <dbReference type="NCBI Taxonomy" id="1768108"/>
    <lineage>
        <taxon>Bacteria</taxon>
        <taxon>Thermotogati</taxon>
        <taxon>Deinococcota</taxon>
        <taxon>Deinococci</taxon>
        <taxon>Deinococcales</taxon>
        <taxon>Deinococcaceae</taxon>
        <taxon>Deinococcus</taxon>
    </lineage>
</organism>
<dbReference type="SUPFAM" id="SSF53448">
    <property type="entry name" value="Nucleotide-diphospho-sugar transferases"/>
    <property type="match status" value="1"/>
</dbReference>
<keyword evidence="4" id="KW-1185">Reference proteome</keyword>
<evidence type="ECO:0000313" key="3">
    <source>
        <dbReference type="EMBL" id="ALW87764.1"/>
    </source>
</evidence>
<dbReference type="PANTHER" id="PTHR19136">
    <property type="entry name" value="MOLYBDENUM COFACTOR GUANYLYLTRANSFERASE"/>
    <property type="match status" value="1"/>
</dbReference>
<proteinExistence type="predicted"/>
<sequence length="262" mass="27639">MNSSVPRWSAVVLGGGDPGDPFAAAHGVNVKPLIPVGGVPMALHVLRALRGSDRVGRVAYVGPTTPDLDPLIDIRVTDHGTLLSNLEAGVEALRDLGLAPGDRVLVVTADVPMLRPQEVRDVLDAAPLDAGLVYPVVRREVCEAAYPGVKRTYARLKDGTFTGGNLFLLDPALIGQFLPRLREVLAARKAPLKLAGLIGWDVLLRLLTGRLSVPRLEEKVSGLLGVQARALITPHAAVGTDVDKDADLTLAEAQLRGTAAGH</sequence>
<dbReference type="Proteomes" id="UP000060071">
    <property type="component" value="Chromosome"/>
</dbReference>
<accession>A0ABM5X259</accession>
<dbReference type="EMBL" id="CP013910">
    <property type="protein sequence ID" value="ALW87764.1"/>
    <property type="molecule type" value="Genomic_DNA"/>
</dbReference>
<dbReference type="Pfam" id="PF12804">
    <property type="entry name" value="NTP_transf_3"/>
    <property type="match status" value="1"/>
</dbReference>
<evidence type="ECO:0000259" key="2">
    <source>
        <dbReference type="Pfam" id="PF12804"/>
    </source>
</evidence>
<reference evidence="3 4" key="1">
    <citation type="submission" date="2015-12" db="EMBL/GenBank/DDBJ databases">
        <authorList>
            <person name="Kim M.K."/>
            <person name="Srinivasan S."/>
            <person name="Lee J.-J."/>
            <person name="Kim K."/>
        </authorList>
    </citation>
    <scope>NUCLEOTIDE SEQUENCE [LARGE SCALE GENOMIC DNA]</scope>
    <source>
        <strain evidence="3 4">BM2</strain>
    </source>
</reference>
<dbReference type="GO" id="GO:0016740">
    <property type="term" value="F:transferase activity"/>
    <property type="evidence" value="ECO:0007669"/>
    <property type="project" value="UniProtKB-KW"/>
</dbReference>
<name>A0ABM5X259_9DEIO</name>
<dbReference type="Gene3D" id="3.90.550.10">
    <property type="entry name" value="Spore Coat Polysaccharide Biosynthesis Protein SpsA, Chain A"/>
    <property type="match status" value="1"/>
</dbReference>